<name>F2BDC5_9NEIS</name>
<dbReference type="Proteomes" id="UP000004105">
    <property type="component" value="Unassembled WGS sequence"/>
</dbReference>
<proteinExistence type="predicted"/>
<evidence type="ECO:0000313" key="2">
    <source>
        <dbReference type="Proteomes" id="UP000004105"/>
    </source>
</evidence>
<accession>F2BDC5</accession>
<protein>
    <submittedName>
        <fullName evidence="1">Uncharacterized protein</fullName>
    </submittedName>
</protein>
<comment type="caution">
    <text evidence="1">The sequence shown here is derived from an EMBL/GenBank/DDBJ whole genome shotgun (WGS) entry which is preliminary data.</text>
</comment>
<keyword evidence="2" id="KW-1185">Reference proteome</keyword>
<dbReference type="EMBL" id="AFAY01000035">
    <property type="protein sequence ID" value="EGF10521.1"/>
    <property type="molecule type" value="Genomic_DNA"/>
</dbReference>
<sequence>MRRFVKRKRAEKYLFIHTKRKYLNAIRKFQICLLTRYYVI</sequence>
<evidence type="ECO:0000313" key="1">
    <source>
        <dbReference type="EMBL" id="EGF10521.1"/>
    </source>
</evidence>
<organism evidence="1 2">
    <name type="scientific">Neisseria bacilliformis ATCC BAA-1200</name>
    <dbReference type="NCBI Taxonomy" id="888742"/>
    <lineage>
        <taxon>Bacteria</taxon>
        <taxon>Pseudomonadati</taxon>
        <taxon>Pseudomonadota</taxon>
        <taxon>Betaproteobacteria</taxon>
        <taxon>Neisseriales</taxon>
        <taxon>Neisseriaceae</taxon>
        <taxon>Neisseria</taxon>
    </lineage>
</organism>
<dbReference type="HOGENOM" id="CLU_3292864_0_0_4"/>
<gene>
    <name evidence="1" type="ORF">HMPREF9123_1731</name>
</gene>
<reference evidence="1 2" key="1">
    <citation type="submission" date="2011-02" db="EMBL/GenBank/DDBJ databases">
        <authorList>
            <person name="Muzny D."/>
            <person name="Qin X."/>
            <person name="Deng J."/>
            <person name="Jiang H."/>
            <person name="Liu Y."/>
            <person name="Qu J."/>
            <person name="Song X.-Z."/>
            <person name="Zhang L."/>
            <person name="Thornton R."/>
            <person name="Coyle M."/>
            <person name="Francisco L."/>
            <person name="Jackson L."/>
            <person name="Javaid M."/>
            <person name="Korchina V."/>
            <person name="Kovar C."/>
            <person name="Mata R."/>
            <person name="Mathew T."/>
            <person name="Ngo R."/>
            <person name="Nguyen L."/>
            <person name="Nguyen N."/>
            <person name="Okwuonu G."/>
            <person name="Ongeri F."/>
            <person name="Pham C."/>
            <person name="Simmons D."/>
            <person name="Wilczek-Boney K."/>
            <person name="Hale W."/>
            <person name="Jakkamsetti A."/>
            <person name="Pham P."/>
            <person name="Ruth R."/>
            <person name="San Lucas F."/>
            <person name="Warren J."/>
            <person name="Zhang J."/>
            <person name="Zhao Z."/>
            <person name="Zhou C."/>
            <person name="Zhu D."/>
            <person name="Lee S."/>
            <person name="Bess C."/>
            <person name="Blankenburg K."/>
            <person name="Forbes L."/>
            <person name="Fu Q."/>
            <person name="Gubbala S."/>
            <person name="Hirani K."/>
            <person name="Jayaseelan J.C."/>
            <person name="Lara F."/>
            <person name="Munidasa M."/>
            <person name="Palculict T."/>
            <person name="Patil S."/>
            <person name="Pu L.-L."/>
            <person name="Saada N."/>
            <person name="Tang L."/>
            <person name="Weissenberger G."/>
            <person name="Zhu Y."/>
            <person name="Hemphill L."/>
            <person name="Shang Y."/>
            <person name="Youmans B."/>
            <person name="Ayvaz T."/>
            <person name="Ross M."/>
            <person name="Santibanez J."/>
            <person name="Aqrawi P."/>
            <person name="Gross S."/>
            <person name="Joshi V."/>
            <person name="Fowler G."/>
            <person name="Nazareth L."/>
            <person name="Reid J."/>
            <person name="Worley K."/>
            <person name="Petrosino J."/>
            <person name="Highlander S."/>
            <person name="Gibbs R."/>
        </authorList>
    </citation>
    <scope>NUCLEOTIDE SEQUENCE [LARGE SCALE GENOMIC DNA]</scope>
    <source>
        <strain evidence="1 2">ATCC BAA-1200</strain>
    </source>
</reference>
<dbReference type="AlphaFoldDB" id="F2BDC5"/>